<gene>
    <name evidence="2" type="ORF">Cco03nite_03400</name>
</gene>
<keyword evidence="3" id="KW-1185">Reference proteome</keyword>
<dbReference type="SUPFAM" id="SSF53041">
    <property type="entry name" value="Resolvase-like"/>
    <property type="match status" value="1"/>
</dbReference>
<dbReference type="SMART" id="SM00857">
    <property type="entry name" value="Resolvase"/>
    <property type="match status" value="1"/>
</dbReference>
<dbReference type="PANTHER" id="PTHR30461:SF23">
    <property type="entry name" value="DNA RECOMBINASE-RELATED"/>
    <property type="match status" value="1"/>
</dbReference>
<name>A0A8J3KXA4_9ACTN</name>
<evidence type="ECO:0000313" key="3">
    <source>
        <dbReference type="Proteomes" id="UP000630887"/>
    </source>
</evidence>
<protein>
    <recommendedName>
        <fullName evidence="1">Recombinase domain-containing protein</fullName>
    </recommendedName>
</protein>
<dbReference type="AlphaFoldDB" id="A0A8J3KXA4"/>
<dbReference type="Proteomes" id="UP000630887">
    <property type="component" value="Unassembled WGS sequence"/>
</dbReference>
<dbReference type="InterPro" id="IPR038109">
    <property type="entry name" value="DNA_bind_recomb_sf"/>
</dbReference>
<evidence type="ECO:0000313" key="2">
    <source>
        <dbReference type="EMBL" id="GIG03640.1"/>
    </source>
</evidence>
<evidence type="ECO:0000259" key="1">
    <source>
        <dbReference type="PROSITE" id="PS51737"/>
    </source>
</evidence>
<accession>A0A8J3KXA4</accession>
<dbReference type="Gene3D" id="3.90.1750.20">
    <property type="entry name" value="Putative Large Serine Recombinase, Chain B, Domain 2"/>
    <property type="match status" value="1"/>
</dbReference>
<dbReference type="Pfam" id="PF07508">
    <property type="entry name" value="Recombinase"/>
    <property type="match status" value="1"/>
</dbReference>
<dbReference type="CDD" id="cd00338">
    <property type="entry name" value="Ser_Recombinase"/>
    <property type="match status" value="1"/>
</dbReference>
<dbReference type="GO" id="GO:0000150">
    <property type="term" value="F:DNA strand exchange activity"/>
    <property type="evidence" value="ECO:0007669"/>
    <property type="project" value="InterPro"/>
</dbReference>
<comment type="caution">
    <text evidence="2">The sequence shown here is derived from an EMBL/GenBank/DDBJ whole genome shotgun (WGS) entry which is preliminary data.</text>
</comment>
<dbReference type="InterPro" id="IPR050639">
    <property type="entry name" value="SSR_resolvase"/>
</dbReference>
<dbReference type="InterPro" id="IPR006119">
    <property type="entry name" value="Resolv_N"/>
</dbReference>
<dbReference type="InterPro" id="IPR036162">
    <property type="entry name" value="Resolvase-like_N_sf"/>
</dbReference>
<dbReference type="EMBL" id="BONI01000002">
    <property type="protein sequence ID" value="GIG03640.1"/>
    <property type="molecule type" value="Genomic_DNA"/>
</dbReference>
<reference evidence="2 3" key="1">
    <citation type="submission" date="2021-01" db="EMBL/GenBank/DDBJ databases">
        <title>Whole genome shotgun sequence of Catellatospora coxensis NBRC 107359.</title>
        <authorList>
            <person name="Komaki H."/>
            <person name="Tamura T."/>
        </authorList>
    </citation>
    <scope>NUCLEOTIDE SEQUENCE [LARGE SCALE GENOMIC DNA]</scope>
    <source>
        <strain evidence="2 3">NBRC 107359</strain>
    </source>
</reference>
<organism evidence="2 3">
    <name type="scientific">Catellatospora coxensis</name>
    <dbReference type="NCBI Taxonomy" id="310354"/>
    <lineage>
        <taxon>Bacteria</taxon>
        <taxon>Bacillati</taxon>
        <taxon>Actinomycetota</taxon>
        <taxon>Actinomycetes</taxon>
        <taxon>Micromonosporales</taxon>
        <taxon>Micromonosporaceae</taxon>
        <taxon>Catellatospora</taxon>
    </lineage>
</organism>
<dbReference type="PANTHER" id="PTHR30461">
    <property type="entry name" value="DNA-INVERTASE FROM LAMBDOID PROPHAGE"/>
    <property type="match status" value="1"/>
</dbReference>
<proteinExistence type="predicted"/>
<feature type="domain" description="Recombinase" evidence="1">
    <location>
        <begin position="192"/>
        <end position="318"/>
    </location>
</feature>
<dbReference type="Gene3D" id="3.40.50.1390">
    <property type="entry name" value="Resolvase, N-terminal catalytic domain"/>
    <property type="match status" value="1"/>
</dbReference>
<dbReference type="GO" id="GO:0003677">
    <property type="term" value="F:DNA binding"/>
    <property type="evidence" value="ECO:0007669"/>
    <property type="project" value="InterPro"/>
</dbReference>
<sequence>MVGPRSRRQGSGSGPRRRVWASKAELLAGGDLASALTYERASKDKKKQGKSVGDQHKLNIAEVTRHQWRHGESFSDNDVSASRHAKVKKRQGFEDLMDRIRSGTDDVLVVWEISRKERDLAVYVMIRDLCSEVGLNFWLVGGQLFDLRDRNDRMMLGFQAVQAEFQSDYIRDNVQRGVDGAAASGRPHGKLTYGYERIYHSRTKALVEQRADEEVHTATGADGTVTEYTKAGVVREIFEKVGDGTPLIRIEESLNERGIPAAQGGLWRRGIVRKIALNIAYIGKRSHHGEITDGIWEGLVSEDTYWSVRNMLENPDRTTWKPARARYLLSYMVKCGKCDGPLSVGNVNRHGWSGQVYSCLYKRCAAVKMQYLDEYVERIVVAWLARPETFENLHRVYDGSAAAQARGLAEQLKSELEEWRVEADLGHVTAVSFGRAEMSLLRRIAEAEAKAREAGIPPVLRGMIGPNAEADWAALGGDVARKREIIKEILEIKLLPAGKGTRKFNGDRVAKRWLLLDDNAQVPV</sequence>
<dbReference type="InterPro" id="IPR011109">
    <property type="entry name" value="DNA_bind_recombinase_dom"/>
</dbReference>
<dbReference type="PROSITE" id="PS51737">
    <property type="entry name" value="RECOMBINASE_DNA_BIND"/>
    <property type="match status" value="1"/>
</dbReference>
<dbReference type="Pfam" id="PF00239">
    <property type="entry name" value="Resolvase"/>
    <property type="match status" value="1"/>
</dbReference>